<dbReference type="GeneID" id="28840094"/>
<accession>A0A1B8GJT3</accession>
<evidence type="ECO:0000313" key="2">
    <source>
        <dbReference type="Proteomes" id="UP000091956"/>
    </source>
</evidence>
<dbReference type="SUPFAM" id="SSF54909">
    <property type="entry name" value="Dimeric alpha+beta barrel"/>
    <property type="match status" value="1"/>
</dbReference>
<dbReference type="Proteomes" id="UP000091956">
    <property type="component" value="Unassembled WGS sequence"/>
</dbReference>
<protein>
    <recommendedName>
        <fullName evidence="3">ABM domain-containing protein</fullName>
    </recommendedName>
</protein>
<dbReference type="Gene3D" id="3.30.70.100">
    <property type="match status" value="1"/>
</dbReference>
<sequence length="225" mass="24709">MITEIATFELASPADLSDPSSTTRSTICAFLTAVLATDGGARAAYFGQSAENPDTVILFIDWDSTDAHHRFLASPTHDDLASPVLAIMNRTSPSQIIHLPPISHALLGEQADINVTEVLFYYFPSSLTDEDIAAIDVRMDVLRPSLESSEAKGVFEGWAEEEDVVFQGLRGEERCKVWVHVVGWEDMAAHGRMVGGEKFEDSREMVMGMHDLKGMVMLHTALVKV</sequence>
<reference evidence="2" key="2">
    <citation type="journal article" date="2018" name="Nat. Commun.">
        <title>Extreme sensitivity to ultraviolet light in the fungal pathogen causing white-nose syndrome of bats.</title>
        <authorList>
            <person name="Palmer J.M."/>
            <person name="Drees K.P."/>
            <person name="Foster J.T."/>
            <person name="Lindner D.L."/>
        </authorList>
    </citation>
    <scope>NUCLEOTIDE SEQUENCE [LARGE SCALE GENOMIC DNA]</scope>
    <source>
        <strain evidence="2">UAMH 10579</strain>
    </source>
</reference>
<evidence type="ECO:0008006" key="3">
    <source>
        <dbReference type="Google" id="ProtNLM"/>
    </source>
</evidence>
<organism evidence="1 2">
    <name type="scientific">Pseudogymnoascus verrucosus</name>
    <dbReference type="NCBI Taxonomy" id="342668"/>
    <lineage>
        <taxon>Eukaryota</taxon>
        <taxon>Fungi</taxon>
        <taxon>Dikarya</taxon>
        <taxon>Ascomycota</taxon>
        <taxon>Pezizomycotina</taxon>
        <taxon>Leotiomycetes</taxon>
        <taxon>Thelebolales</taxon>
        <taxon>Thelebolaceae</taxon>
        <taxon>Pseudogymnoascus</taxon>
    </lineage>
</organism>
<reference evidence="1 2" key="1">
    <citation type="submission" date="2016-03" db="EMBL/GenBank/DDBJ databases">
        <title>Comparative genomics of Pseudogymnoascus destructans, the fungus causing white-nose syndrome of bats.</title>
        <authorList>
            <person name="Palmer J.M."/>
            <person name="Drees K.P."/>
            <person name="Foster J.T."/>
            <person name="Lindner D.L."/>
        </authorList>
    </citation>
    <scope>NUCLEOTIDE SEQUENCE [LARGE SCALE GENOMIC DNA]</scope>
    <source>
        <strain evidence="1 2">UAMH 10579</strain>
    </source>
</reference>
<proteinExistence type="predicted"/>
<gene>
    <name evidence="1" type="ORF">VE01_06708</name>
</gene>
<dbReference type="OrthoDB" id="3830579at2759"/>
<name>A0A1B8GJT3_9PEZI</name>
<dbReference type="AlphaFoldDB" id="A0A1B8GJT3"/>
<keyword evidence="2" id="KW-1185">Reference proteome</keyword>
<evidence type="ECO:0000313" key="1">
    <source>
        <dbReference type="EMBL" id="OBT96056.1"/>
    </source>
</evidence>
<dbReference type="InterPro" id="IPR011008">
    <property type="entry name" value="Dimeric_a/b-barrel"/>
</dbReference>
<dbReference type="RefSeq" id="XP_018129789.1">
    <property type="nucleotide sequence ID" value="XM_018276148.1"/>
</dbReference>
<dbReference type="EMBL" id="KV460231">
    <property type="protein sequence ID" value="OBT96056.1"/>
    <property type="molecule type" value="Genomic_DNA"/>
</dbReference>